<dbReference type="AlphaFoldDB" id="A0A1C4GGL7"/>
<reference evidence="8" key="1">
    <citation type="submission" date="2016-08" db="EMBL/GenBank/DDBJ databases">
        <authorList>
            <person name="Loux V."/>
            <person name="Rue O."/>
        </authorList>
    </citation>
    <scope>NUCLEOTIDE SEQUENCE [LARGE SCALE GENOMIC DNA]</scope>
    <source>
        <strain evidence="8">INRA Bc05-F1</strain>
    </source>
</reference>
<sequence length="409" mass="48714">MTKLESGISQMSLIKKIKNHRIVKILCKLLFLFFSYLPPKKNLIVFESYSGKQYSCNPRAIYEYMEHNNSGFQMVWSVNKNYTAQFNQQNISYVKRFSIRWFILLARAQYWVTNSRMPLWLLKPNHTTYIQTWHGTPLKKLAGDMKEVHMPGTTTEKYKDNFHREAQNWDYLLSPNAYSTEIFKRAFQFQKDVVEAGYPRNDFLYANNNSKTIDNLKKKNRLPTDKKIILYAPTWRDDQFYSKGRYKLDLQLDLNLLQKQLGSDYIILLRMHYLVAEQFDLESYKGFAYDFSKHVDINELYLLSDLLITDYSSVFFDYANLKRPIIFYTYDIDSYRDKLRGFYFDLETEAPGPVVMSTEEVLEEILRFETLDLSEFVGKYNNFYNSYCYLEDGFASKRVVEKIFFGEAQ</sequence>
<proteinExistence type="inferred from homology"/>
<dbReference type="GO" id="GO:0005886">
    <property type="term" value="C:plasma membrane"/>
    <property type="evidence" value="ECO:0007669"/>
    <property type="project" value="UniProtKB-SubCell"/>
</dbReference>
<dbReference type="GO" id="GO:0047355">
    <property type="term" value="F:CDP-glycerol glycerophosphotransferase activity"/>
    <property type="evidence" value="ECO:0007669"/>
    <property type="project" value="InterPro"/>
</dbReference>
<keyword evidence="6" id="KW-0472">Membrane</keyword>
<dbReference type="InterPro" id="IPR007554">
    <property type="entry name" value="Glycerophosphate_synth"/>
</dbReference>
<evidence type="ECO:0000256" key="5">
    <source>
        <dbReference type="ARBA" id="ARBA00022944"/>
    </source>
</evidence>
<evidence type="ECO:0000313" key="7">
    <source>
        <dbReference type="EMBL" id="SCC67350.1"/>
    </source>
</evidence>
<dbReference type="EMBL" id="FMBE01000017">
    <property type="protein sequence ID" value="SCC67350.1"/>
    <property type="molecule type" value="Genomic_DNA"/>
</dbReference>
<organism evidence="7 8">
    <name type="scientific">Bacillus wiedmannii</name>
    <dbReference type="NCBI Taxonomy" id="1890302"/>
    <lineage>
        <taxon>Bacteria</taxon>
        <taxon>Bacillati</taxon>
        <taxon>Bacillota</taxon>
        <taxon>Bacilli</taxon>
        <taxon>Bacillales</taxon>
        <taxon>Bacillaceae</taxon>
        <taxon>Bacillus</taxon>
        <taxon>Bacillus cereus group</taxon>
    </lineage>
</organism>
<dbReference type="PANTHER" id="PTHR37316">
    <property type="entry name" value="TEICHOIC ACID GLYCEROL-PHOSPHATE PRIMASE"/>
    <property type="match status" value="1"/>
</dbReference>
<dbReference type="Pfam" id="PF04464">
    <property type="entry name" value="Glyphos_transf"/>
    <property type="match status" value="1"/>
</dbReference>
<keyword evidence="3" id="KW-1003">Cell membrane</keyword>
<dbReference type="Gene3D" id="3.40.50.12580">
    <property type="match status" value="1"/>
</dbReference>
<dbReference type="SUPFAM" id="SSF53756">
    <property type="entry name" value="UDP-Glycosyltransferase/glycogen phosphorylase"/>
    <property type="match status" value="1"/>
</dbReference>
<name>A0A1C4GGL7_9BACI</name>
<comment type="subcellular location">
    <subcellularLocation>
        <location evidence="1">Cell membrane</location>
        <topology evidence="1">Peripheral membrane protein</topology>
    </subcellularLocation>
</comment>
<dbReference type="GO" id="GO:0019350">
    <property type="term" value="P:teichoic acid biosynthetic process"/>
    <property type="evidence" value="ECO:0007669"/>
    <property type="project" value="UniProtKB-KW"/>
</dbReference>
<evidence type="ECO:0000256" key="2">
    <source>
        <dbReference type="ARBA" id="ARBA00010488"/>
    </source>
</evidence>
<evidence type="ECO:0000256" key="6">
    <source>
        <dbReference type="ARBA" id="ARBA00023136"/>
    </source>
</evidence>
<gene>
    <name evidence="7" type="ORF">BC05F1_06003</name>
</gene>
<dbReference type="PANTHER" id="PTHR37316:SF3">
    <property type="entry name" value="TEICHOIC ACID GLYCEROL-PHOSPHATE TRANSFERASE"/>
    <property type="match status" value="1"/>
</dbReference>
<dbReference type="Proteomes" id="UP000196052">
    <property type="component" value="Unassembled WGS sequence"/>
</dbReference>
<keyword evidence="4" id="KW-0808">Transferase</keyword>
<dbReference type="InterPro" id="IPR043148">
    <property type="entry name" value="TagF_C"/>
</dbReference>
<evidence type="ECO:0008006" key="9">
    <source>
        <dbReference type="Google" id="ProtNLM"/>
    </source>
</evidence>
<accession>A0A1C4GGL7</accession>
<dbReference type="Gene3D" id="3.40.50.11820">
    <property type="match status" value="1"/>
</dbReference>
<evidence type="ECO:0000256" key="1">
    <source>
        <dbReference type="ARBA" id="ARBA00004202"/>
    </source>
</evidence>
<dbReference type="InterPro" id="IPR051612">
    <property type="entry name" value="Teichoic_Acid_Biosynth"/>
</dbReference>
<evidence type="ECO:0000256" key="3">
    <source>
        <dbReference type="ARBA" id="ARBA00022475"/>
    </source>
</evidence>
<protein>
    <recommendedName>
        <fullName evidence="9">CDP-glycerol--glycerophosphate glycerophosphotransferase</fullName>
    </recommendedName>
</protein>
<dbReference type="InterPro" id="IPR043149">
    <property type="entry name" value="TagF_N"/>
</dbReference>
<evidence type="ECO:0000256" key="4">
    <source>
        <dbReference type="ARBA" id="ARBA00022679"/>
    </source>
</evidence>
<evidence type="ECO:0000313" key="8">
    <source>
        <dbReference type="Proteomes" id="UP000196052"/>
    </source>
</evidence>
<keyword evidence="5" id="KW-0777">Teichoic acid biosynthesis</keyword>
<comment type="similarity">
    <text evidence="2">Belongs to the CDP-glycerol glycerophosphotransferase family.</text>
</comment>